<feature type="compositionally biased region" description="Low complexity" evidence="1">
    <location>
        <begin position="206"/>
        <end position="234"/>
    </location>
</feature>
<dbReference type="Proteomes" id="UP000540089">
    <property type="component" value="Unassembled WGS sequence"/>
</dbReference>
<accession>A0A7L3TC03</accession>
<dbReference type="GO" id="GO:0043005">
    <property type="term" value="C:neuron projection"/>
    <property type="evidence" value="ECO:0007669"/>
    <property type="project" value="TreeGrafter"/>
</dbReference>
<name>A0A7L3TC03_RISTR</name>
<dbReference type="InterPro" id="IPR027324">
    <property type="entry name" value="MAP2/MAP4/Tau"/>
</dbReference>
<reference evidence="2 3" key="1">
    <citation type="submission" date="2019-09" db="EMBL/GenBank/DDBJ databases">
        <title>Bird 10,000 Genomes (B10K) Project - Family phase.</title>
        <authorList>
            <person name="Zhang G."/>
        </authorList>
    </citation>
    <scope>NUCLEOTIDE SEQUENCE [LARGE SCALE GENOMIC DNA]</scope>
    <source>
        <strain evidence="2">OUT-0021</strain>
        <tissue evidence="2">Blood</tissue>
    </source>
</reference>
<feature type="non-terminal residue" evidence="2">
    <location>
        <position position="1"/>
    </location>
</feature>
<dbReference type="PANTHER" id="PTHR11501">
    <property type="entry name" value="MICROTUBULE-ASSOCIATED PROTEIN"/>
    <property type="match status" value="1"/>
</dbReference>
<keyword evidence="3" id="KW-1185">Reference proteome</keyword>
<proteinExistence type="predicted"/>
<evidence type="ECO:0000313" key="2">
    <source>
        <dbReference type="EMBL" id="NXV37787.1"/>
    </source>
</evidence>
<sequence length="234" mass="24138">SPSLYHSKLEQIPEISGQDKEREEEAAAKREKRNATDGAAGFDSPQSKRTEMESGKTAPLERKEIEVSDVQSSPSPKQGDLPRDGKPEETKPADAVTGNDITAPPNKELPPSPEKKTKPAAAASSTKPAATKARPLAAPSPKRPASAAPGPNKKPTSPTAGPPSATAAKRPATSTARPSSLTPKEIKPKVADAKTPEKRTSPSKPPSSATSRTAARSSPAPPRTTAASPVTAAG</sequence>
<dbReference type="AlphaFoldDB" id="A0A7L3TC03"/>
<dbReference type="GO" id="GO:0000226">
    <property type="term" value="P:microtubule cytoskeleton organization"/>
    <property type="evidence" value="ECO:0007669"/>
    <property type="project" value="TreeGrafter"/>
</dbReference>
<gene>
    <name evidence="2" type="primary">Map4_0</name>
    <name evidence="2" type="ORF">RISTRI_R01439</name>
</gene>
<feature type="compositionally biased region" description="Basic and acidic residues" evidence="1">
    <location>
        <begin position="46"/>
        <end position="66"/>
    </location>
</feature>
<feature type="compositionally biased region" description="Polar residues" evidence="1">
    <location>
        <begin position="172"/>
        <end position="182"/>
    </location>
</feature>
<evidence type="ECO:0000256" key="1">
    <source>
        <dbReference type="SAM" id="MobiDB-lite"/>
    </source>
</evidence>
<feature type="region of interest" description="Disordered" evidence="1">
    <location>
        <begin position="1"/>
        <end position="234"/>
    </location>
</feature>
<comment type="caution">
    <text evidence="2">The sequence shown here is derived from an EMBL/GenBank/DDBJ whole genome shotgun (WGS) entry which is preliminary data.</text>
</comment>
<feature type="compositionally biased region" description="Basic and acidic residues" evidence="1">
    <location>
        <begin position="7"/>
        <end position="35"/>
    </location>
</feature>
<protein>
    <submittedName>
        <fullName evidence="2">MAP4 protein</fullName>
    </submittedName>
</protein>
<dbReference type="PANTHER" id="PTHR11501:SF16">
    <property type="entry name" value="MICROTUBULE-ASSOCIATED PROTEIN 4"/>
    <property type="match status" value="1"/>
</dbReference>
<feature type="compositionally biased region" description="Basic and acidic residues" evidence="1">
    <location>
        <begin position="184"/>
        <end position="200"/>
    </location>
</feature>
<evidence type="ECO:0000313" key="3">
    <source>
        <dbReference type="Proteomes" id="UP000540089"/>
    </source>
</evidence>
<dbReference type="PRINTS" id="PR01217">
    <property type="entry name" value="PRICHEXTENSN"/>
</dbReference>
<dbReference type="GO" id="GO:0031175">
    <property type="term" value="P:neuron projection development"/>
    <property type="evidence" value="ECO:0007669"/>
    <property type="project" value="TreeGrafter"/>
</dbReference>
<feature type="compositionally biased region" description="Basic and acidic residues" evidence="1">
    <location>
        <begin position="80"/>
        <end position="92"/>
    </location>
</feature>
<feature type="non-terminal residue" evidence="2">
    <location>
        <position position="234"/>
    </location>
</feature>
<dbReference type="EMBL" id="VZUC01000489">
    <property type="protein sequence ID" value="NXV37787.1"/>
    <property type="molecule type" value="Genomic_DNA"/>
</dbReference>
<dbReference type="GO" id="GO:0008017">
    <property type="term" value="F:microtubule binding"/>
    <property type="evidence" value="ECO:0007669"/>
    <property type="project" value="InterPro"/>
</dbReference>
<feature type="compositionally biased region" description="Low complexity" evidence="1">
    <location>
        <begin position="119"/>
        <end position="169"/>
    </location>
</feature>
<organism evidence="2 3">
    <name type="scientific">Rissa tridactyla</name>
    <name type="common">Black-legged kittiwake</name>
    <name type="synonym">Larus tridactyla</name>
    <dbReference type="NCBI Taxonomy" id="75485"/>
    <lineage>
        <taxon>Eukaryota</taxon>
        <taxon>Metazoa</taxon>
        <taxon>Chordata</taxon>
        <taxon>Craniata</taxon>
        <taxon>Vertebrata</taxon>
        <taxon>Euteleostomi</taxon>
        <taxon>Archelosauria</taxon>
        <taxon>Archosauria</taxon>
        <taxon>Dinosauria</taxon>
        <taxon>Saurischia</taxon>
        <taxon>Theropoda</taxon>
        <taxon>Coelurosauria</taxon>
        <taxon>Aves</taxon>
        <taxon>Neognathae</taxon>
        <taxon>Neoaves</taxon>
        <taxon>Charadriiformes</taxon>
        <taxon>Laridae</taxon>
        <taxon>Rissa</taxon>
    </lineage>
</organism>